<keyword evidence="1" id="KW-0175">Coiled coil</keyword>
<gene>
    <name evidence="3" type="ORF">LAD12857_49570</name>
</gene>
<feature type="region of interest" description="Disordered" evidence="2">
    <location>
        <begin position="69"/>
        <end position="88"/>
    </location>
</feature>
<feature type="compositionally biased region" description="Polar residues" evidence="2">
    <location>
        <begin position="73"/>
        <end position="82"/>
    </location>
</feature>
<comment type="caution">
    <text evidence="3">The sequence shown here is derived from an EMBL/GenBank/DDBJ whole genome shotgun (WGS) entry which is preliminary data.</text>
</comment>
<keyword evidence="4" id="KW-1185">Reference proteome</keyword>
<proteinExistence type="predicted"/>
<evidence type="ECO:0000313" key="3">
    <source>
        <dbReference type="EMBL" id="GLB33034.1"/>
    </source>
</evidence>
<protein>
    <submittedName>
        <fullName evidence="3">Uncharacterized protein</fullName>
    </submittedName>
</protein>
<evidence type="ECO:0000313" key="4">
    <source>
        <dbReference type="Proteomes" id="UP001419084"/>
    </source>
</evidence>
<accession>A0ABQ5MDW4</accession>
<evidence type="ECO:0000256" key="2">
    <source>
        <dbReference type="SAM" id="MobiDB-lite"/>
    </source>
</evidence>
<reference evidence="3 4" key="1">
    <citation type="journal article" date="2024" name="Int. J. Syst. Evol. Microbiol.">
        <title>Lacrimispora brassicae sp. nov. isolated from fermented cabbage, and proposal of Clostridium indicum Gundawar et al. 2019 and Clostridium methoxybenzovorans Mechichi et al. 1999 as heterotypic synonyms of Lacrimispora amygdalina (Parshina et al. 2003) Haas and Blanchard 2020 and Lacrimispora indolis (McClung and McCoy 1957) Haas and Blanchard 2020, respectively.</title>
        <authorList>
            <person name="Kobayashi H."/>
            <person name="Tanizawa Y."/>
            <person name="Sakamoto M."/>
            <person name="Ohkuma M."/>
            <person name="Tohno M."/>
        </authorList>
    </citation>
    <scope>NUCLEOTIDE SEQUENCE [LARGE SCALE GENOMIC DNA]</scope>
    <source>
        <strain evidence="3 4">DSM 12857</strain>
    </source>
</reference>
<evidence type="ECO:0000256" key="1">
    <source>
        <dbReference type="SAM" id="Coils"/>
    </source>
</evidence>
<dbReference type="Proteomes" id="UP001419084">
    <property type="component" value="Unassembled WGS sequence"/>
</dbReference>
<feature type="coiled-coil region" evidence="1">
    <location>
        <begin position="9"/>
        <end position="46"/>
    </location>
</feature>
<organism evidence="3 4">
    <name type="scientific">Lacrimispora amygdalina</name>
    <dbReference type="NCBI Taxonomy" id="253257"/>
    <lineage>
        <taxon>Bacteria</taxon>
        <taxon>Bacillati</taxon>
        <taxon>Bacillota</taxon>
        <taxon>Clostridia</taxon>
        <taxon>Lachnospirales</taxon>
        <taxon>Lachnospiraceae</taxon>
        <taxon>Lacrimispora</taxon>
    </lineage>
</organism>
<dbReference type="EMBL" id="BRPJ01000101">
    <property type="protein sequence ID" value="GLB33034.1"/>
    <property type="molecule type" value="Genomic_DNA"/>
</dbReference>
<name>A0ABQ5MDW4_9FIRM</name>
<sequence>MQRMILVPVEQYNRMIESYDKAMKELHEVREQLKAMKNQDEDVTQELKLYEVMDKHGCDRDVAELLLRDQEETTGSGVAISQQEERNT</sequence>
<dbReference type="RefSeq" id="WP_346066476.1">
    <property type="nucleotide sequence ID" value="NZ_BRPJ01000101.1"/>
</dbReference>